<gene>
    <name evidence="1" type="ORF">UFOVP112_236</name>
</gene>
<reference evidence="1" key="1">
    <citation type="submission" date="2020-04" db="EMBL/GenBank/DDBJ databases">
        <authorList>
            <person name="Chiriac C."/>
            <person name="Salcher M."/>
            <person name="Ghai R."/>
            <person name="Kavagutti S V."/>
        </authorList>
    </citation>
    <scope>NUCLEOTIDE SEQUENCE</scope>
</reference>
<evidence type="ECO:0000313" key="1">
    <source>
        <dbReference type="EMBL" id="CAB4129138.1"/>
    </source>
</evidence>
<name>A0A6J5L358_9CAUD</name>
<accession>A0A6J5L358</accession>
<proteinExistence type="predicted"/>
<protein>
    <submittedName>
        <fullName evidence="1">Uncharacterized protein</fullName>
    </submittedName>
</protein>
<sequence>MRILTLDNTAYPMDQIPDEIDEVRFCVLDNSDPKDPDYFYIPLIFLESFNSPALVLRIGDSTIRMPVDWQLLIGEPDFGDLEVVPLTSINDRGFNVFTFNPLSSFRPEFQPVEIVDIYQDVKWYFPKLKPGQLLAIPLTEGENPMCAYFIKDISRQSEVVNYGKVW</sequence>
<dbReference type="EMBL" id="LR796233">
    <property type="protein sequence ID" value="CAB4129138.1"/>
    <property type="molecule type" value="Genomic_DNA"/>
</dbReference>
<organism evidence="1">
    <name type="scientific">uncultured Caudovirales phage</name>
    <dbReference type="NCBI Taxonomy" id="2100421"/>
    <lineage>
        <taxon>Viruses</taxon>
        <taxon>Duplodnaviria</taxon>
        <taxon>Heunggongvirae</taxon>
        <taxon>Uroviricota</taxon>
        <taxon>Caudoviricetes</taxon>
        <taxon>Peduoviridae</taxon>
        <taxon>Maltschvirus</taxon>
        <taxon>Maltschvirus maltsch</taxon>
    </lineage>
</organism>